<proteinExistence type="predicted"/>
<name>A0A7K1UDC0_9BACT</name>
<accession>A0A7K1UDC0</accession>
<dbReference type="Gene3D" id="2.130.10.10">
    <property type="entry name" value="YVTN repeat-like/Quinoprotein amine dehydrogenase"/>
    <property type="match status" value="1"/>
</dbReference>
<comment type="caution">
    <text evidence="1">The sequence shown here is derived from an EMBL/GenBank/DDBJ whole genome shotgun (WGS) entry which is preliminary data.</text>
</comment>
<keyword evidence="2" id="KW-1185">Reference proteome</keyword>
<organism evidence="1 2">
    <name type="scientific">Chitinophaga tropicalis</name>
    <dbReference type="NCBI Taxonomy" id="2683588"/>
    <lineage>
        <taxon>Bacteria</taxon>
        <taxon>Pseudomonadati</taxon>
        <taxon>Bacteroidota</taxon>
        <taxon>Chitinophagia</taxon>
        <taxon>Chitinophagales</taxon>
        <taxon>Chitinophagaceae</taxon>
        <taxon>Chitinophaga</taxon>
    </lineage>
</organism>
<protein>
    <recommendedName>
        <fullName evidence="3">PE-PGRS family protein</fullName>
    </recommendedName>
</protein>
<evidence type="ECO:0008006" key="3">
    <source>
        <dbReference type="Google" id="ProtNLM"/>
    </source>
</evidence>
<dbReference type="AlphaFoldDB" id="A0A7K1UDC0"/>
<dbReference type="EMBL" id="WRXN01000024">
    <property type="protein sequence ID" value="MVT12377.1"/>
    <property type="molecule type" value="Genomic_DNA"/>
</dbReference>
<dbReference type="InterPro" id="IPR015943">
    <property type="entry name" value="WD40/YVTN_repeat-like_dom_sf"/>
</dbReference>
<evidence type="ECO:0000313" key="2">
    <source>
        <dbReference type="Proteomes" id="UP000461730"/>
    </source>
</evidence>
<sequence>MRKLLILLLIATMPVVAQKKKGKKDKKEKGKKELSATSSSIQPTVLGIVQSPAIAEASGLAASKTLRGCFWTHNDSGNKNEVYLLDSTGKLLSVVTLSGTVNRDWEDISEGIGPAPGKQYVYVGNIGNNVPLDIDVQIFRFEVPATIPGHQVSVRPDVLTMKYPDGPRDAESLMIDPIGKSIYIVSKREKQVGLYKIPHLIFKNNEKVTMQKVGTLPYTWITAADISQDGHHIAIRNKNKIYYWHRNAGESVEAAMARPATSLPYVPEKQGEGLTFKIDNSGYITISEGKHPALNFYPHQF</sequence>
<reference evidence="1 2" key="1">
    <citation type="submission" date="2019-12" db="EMBL/GenBank/DDBJ databases">
        <title>Chitinophaga sp. strain ysch24 (GDMCC 1.1355), whole genome shotgun sequence.</title>
        <authorList>
            <person name="Zhang X."/>
        </authorList>
    </citation>
    <scope>NUCLEOTIDE SEQUENCE [LARGE SCALE GENOMIC DNA]</scope>
    <source>
        <strain evidence="2">ysch24</strain>
    </source>
</reference>
<evidence type="ECO:0000313" key="1">
    <source>
        <dbReference type="EMBL" id="MVT12377.1"/>
    </source>
</evidence>
<dbReference type="SUPFAM" id="SSF50974">
    <property type="entry name" value="Nitrous oxide reductase, N-terminal domain"/>
    <property type="match status" value="1"/>
</dbReference>
<gene>
    <name evidence="1" type="ORF">GO493_29255</name>
</gene>
<dbReference type="RefSeq" id="WP_157309796.1">
    <property type="nucleotide sequence ID" value="NZ_WRXN01000024.1"/>
</dbReference>
<dbReference type="InterPro" id="IPR011045">
    <property type="entry name" value="N2O_reductase_N"/>
</dbReference>
<dbReference type="Proteomes" id="UP000461730">
    <property type="component" value="Unassembled WGS sequence"/>
</dbReference>